<dbReference type="Proteomes" id="UP000324748">
    <property type="component" value="Unassembled WGS sequence"/>
</dbReference>
<proteinExistence type="predicted"/>
<feature type="signal peptide" evidence="2">
    <location>
        <begin position="1"/>
        <end position="15"/>
    </location>
</feature>
<organism evidence="4 5">
    <name type="scientific">Puccinia graminis f. sp. tritici</name>
    <dbReference type="NCBI Taxonomy" id="56615"/>
    <lineage>
        <taxon>Eukaryota</taxon>
        <taxon>Fungi</taxon>
        <taxon>Dikarya</taxon>
        <taxon>Basidiomycota</taxon>
        <taxon>Pucciniomycotina</taxon>
        <taxon>Pucciniomycetes</taxon>
        <taxon>Pucciniales</taxon>
        <taxon>Pucciniaceae</taxon>
        <taxon>Puccinia</taxon>
    </lineage>
</organism>
<protein>
    <submittedName>
        <fullName evidence="4">Uncharacterized protein</fullName>
    </submittedName>
</protein>
<gene>
    <name evidence="4" type="ORF">PGT21_005343</name>
    <name evidence="3" type="ORF">PGTUg99_024187</name>
</gene>
<keyword evidence="5" id="KW-1185">Reference proteome</keyword>
<dbReference type="AlphaFoldDB" id="A0A5B0PWW9"/>
<sequence length="59" mass="6434">MAWQVIALNCSVSLACQCILRSAYQYGWINISDIAPGSKKHPGPELHNAKIEEVPSPTP</sequence>
<comment type="caution">
    <text evidence="4">The sequence shown here is derived from an EMBL/GenBank/DDBJ whole genome shotgun (WGS) entry which is preliminary data.</text>
</comment>
<evidence type="ECO:0000313" key="6">
    <source>
        <dbReference type="Proteomes" id="UP000325313"/>
    </source>
</evidence>
<keyword evidence="2" id="KW-0732">Signal</keyword>
<dbReference type="EMBL" id="VSWC01000040">
    <property type="protein sequence ID" value="KAA1105385.1"/>
    <property type="molecule type" value="Genomic_DNA"/>
</dbReference>
<feature type="compositionally biased region" description="Basic and acidic residues" evidence="1">
    <location>
        <begin position="42"/>
        <end position="53"/>
    </location>
</feature>
<dbReference type="EMBL" id="VDEP01000406">
    <property type="protein sequence ID" value="KAA1088398.1"/>
    <property type="molecule type" value="Genomic_DNA"/>
</dbReference>
<evidence type="ECO:0000313" key="3">
    <source>
        <dbReference type="EMBL" id="KAA1088398.1"/>
    </source>
</evidence>
<feature type="region of interest" description="Disordered" evidence="1">
    <location>
        <begin position="38"/>
        <end position="59"/>
    </location>
</feature>
<reference evidence="5 6" key="1">
    <citation type="submission" date="2019-05" db="EMBL/GenBank/DDBJ databases">
        <title>Emergence of the Ug99 lineage of the wheat stem rust pathogen through somatic hybridization.</title>
        <authorList>
            <person name="Li F."/>
            <person name="Upadhyaya N.M."/>
            <person name="Sperschneider J."/>
            <person name="Matny O."/>
            <person name="Nguyen-Phuc H."/>
            <person name="Mago R."/>
            <person name="Raley C."/>
            <person name="Miller M.E."/>
            <person name="Silverstein K.A.T."/>
            <person name="Henningsen E."/>
            <person name="Hirsch C.D."/>
            <person name="Visser B."/>
            <person name="Pretorius Z.A."/>
            <person name="Steffenson B.J."/>
            <person name="Schwessinger B."/>
            <person name="Dodds P.N."/>
            <person name="Figueroa M."/>
        </authorList>
    </citation>
    <scope>NUCLEOTIDE SEQUENCE [LARGE SCALE GENOMIC DNA]</scope>
    <source>
        <strain evidence="4">21-0</strain>
        <strain evidence="3 6">Ug99</strain>
    </source>
</reference>
<evidence type="ECO:0000313" key="4">
    <source>
        <dbReference type="EMBL" id="KAA1105385.1"/>
    </source>
</evidence>
<accession>A0A5B0PWW9</accession>
<evidence type="ECO:0000256" key="1">
    <source>
        <dbReference type="SAM" id="MobiDB-lite"/>
    </source>
</evidence>
<name>A0A5B0PWW9_PUCGR</name>
<evidence type="ECO:0000256" key="2">
    <source>
        <dbReference type="SAM" id="SignalP"/>
    </source>
</evidence>
<evidence type="ECO:0000313" key="5">
    <source>
        <dbReference type="Proteomes" id="UP000324748"/>
    </source>
</evidence>
<dbReference type="Proteomes" id="UP000325313">
    <property type="component" value="Unassembled WGS sequence"/>
</dbReference>
<feature type="chain" id="PRO_5036137837" evidence="2">
    <location>
        <begin position="16"/>
        <end position="59"/>
    </location>
</feature>